<keyword evidence="2 5" id="KW-0812">Transmembrane</keyword>
<dbReference type="Gene3D" id="6.10.140.1320">
    <property type="match status" value="1"/>
</dbReference>
<name>A0A484H4Q8_9ZZZZ</name>
<protein>
    <recommendedName>
        <fullName evidence="6">HIG1 domain-containing protein</fullName>
    </recommendedName>
</protein>
<feature type="domain" description="HIG1" evidence="6">
    <location>
        <begin position="1"/>
        <end position="64"/>
    </location>
</feature>
<accession>A0A484H4Q8</accession>
<dbReference type="PROSITE" id="PS51503">
    <property type="entry name" value="HIG1"/>
    <property type="match status" value="1"/>
</dbReference>
<dbReference type="EMBL" id="LR026963">
    <property type="protein sequence ID" value="VBB68816.1"/>
    <property type="molecule type" value="Genomic_DNA"/>
</dbReference>
<evidence type="ECO:0000256" key="4">
    <source>
        <dbReference type="ARBA" id="ARBA00023136"/>
    </source>
</evidence>
<evidence type="ECO:0000256" key="5">
    <source>
        <dbReference type="SAM" id="Phobius"/>
    </source>
</evidence>
<evidence type="ECO:0000259" key="6">
    <source>
        <dbReference type="PROSITE" id="PS51503"/>
    </source>
</evidence>
<gene>
    <name evidence="7" type="ORF">RIEGSTA812A_PEG_289</name>
</gene>
<proteinExistence type="predicted"/>
<dbReference type="GO" id="GO:0005739">
    <property type="term" value="C:mitochondrion"/>
    <property type="evidence" value="ECO:0007669"/>
    <property type="project" value="UniProtKB-SubCell"/>
</dbReference>
<evidence type="ECO:0000313" key="7">
    <source>
        <dbReference type="EMBL" id="VBB68816.1"/>
    </source>
</evidence>
<evidence type="ECO:0000256" key="3">
    <source>
        <dbReference type="ARBA" id="ARBA00022989"/>
    </source>
</evidence>
<comment type="subcellular location">
    <subcellularLocation>
        <location evidence="1">Mitochondrion</location>
    </subcellularLocation>
</comment>
<keyword evidence="3 5" id="KW-1133">Transmembrane helix</keyword>
<keyword evidence="4 5" id="KW-0472">Membrane</keyword>
<dbReference type="InterPro" id="IPR007667">
    <property type="entry name" value="Hypoxia_induced_domain"/>
</dbReference>
<evidence type="ECO:0000256" key="1">
    <source>
        <dbReference type="ARBA" id="ARBA00004173"/>
    </source>
</evidence>
<dbReference type="AlphaFoldDB" id="A0A484H4Q8"/>
<organism evidence="7">
    <name type="scientific">invertebrate metagenome</name>
    <dbReference type="NCBI Taxonomy" id="1711999"/>
    <lineage>
        <taxon>unclassified sequences</taxon>
        <taxon>metagenomes</taxon>
        <taxon>organismal metagenomes</taxon>
    </lineage>
</organism>
<evidence type="ECO:0000256" key="2">
    <source>
        <dbReference type="ARBA" id="ARBA00022692"/>
    </source>
</evidence>
<dbReference type="Pfam" id="PF04588">
    <property type="entry name" value="HIG_1_N"/>
    <property type="match status" value="1"/>
</dbReference>
<feature type="transmembrane region" description="Helical" evidence="5">
    <location>
        <begin position="12"/>
        <end position="30"/>
    </location>
</feature>
<sequence>MGILATVLLTPAVLAVAGVLVIGIITFMCGGEIDQRNSLTLMNMRVATQAAALLLATIVLLIQD</sequence>
<reference evidence="7" key="1">
    <citation type="submission" date="2018-10" db="EMBL/GenBank/DDBJ databases">
        <authorList>
            <person name="Gruber-Vodicka H."/>
            <person name="Jaeckle O."/>
        </authorList>
    </citation>
    <scope>NUCLEOTIDE SEQUENCE</scope>
</reference>
<feature type="transmembrane region" description="Helical" evidence="5">
    <location>
        <begin position="42"/>
        <end position="62"/>
    </location>
</feature>